<dbReference type="PANTHER" id="PTHR46432">
    <property type="entry name" value="F-BOX ONLY PROTEIN 42"/>
    <property type="match status" value="1"/>
</dbReference>
<evidence type="ECO:0000259" key="2">
    <source>
        <dbReference type="PROSITE" id="PS50181"/>
    </source>
</evidence>
<dbReference type="InterPro" id="IPR001810">
    <property type="entry name" value="F-box_dom"/>
</dbReference>
<dbReference type="Pfam" id="PF12937">
    <property type="entry name" value="F-box-like"/>
    <property type="match status" value="1"/>
</dbReference>
<dbReference type="PROSITE" id="PS50181">
    <property type="entry name" value="FBOX"/>
    <property type="match status" value="1"/>
</dbReference>
<dbReference type="Gene3D" id="2.120.10.80">
    <property type="entry name" value="Kelch-type beta propeller"/>
    <property type="match status" value="2"/>
</dbReference>
<feature type="domain" description="F-box" evidence="2">
    <location>
        <begin position="1"/>
        <end position="52"/>
    </location>
</feature>
<sequence length="638" mass="69825">MSIEFLPEDIVEYIMLHLTPYGDMQACKLVCRQWYRLASGAMSRLNRLFRRCDAFEWYILQQNESVKYGVNIAERCSHAACFHPNGSMFVFGGCTAAYTTFNDLWRFDLATRSWSRPIPMGTFPTPKACATMVEYRGSLLLFGGWSKSSPNPIHQTAMFFNELHFYNPAQNIWTEITSDCSAPHLAGHSSTIVNHFMVVFGGSMGNSSSNTVWLFDINARTWSQPPVSAQKPAPRYGQSQMKLDDRHLLIVGGCGGPNMVFSDVWLLILPSDGDQTWHWQEILVINPHLSAPQLWSHPSCLVGDKCLVLSKPQRSRTGSLTHRHMSSSFPRVDAAAAASGAGCASAGKTWVPPQGNLLPPRRKLLSSKSLDEQDGPVSPKSCAPKKSAELHRASSIPAIIVGEIPKLVVTKEDNSADSTGSGGDACGSNQVDYAVPTESRSPCIAMAASSLLPHQATPCDVPSSSSSSSTPADGIGVGRRARPSVRPNANNDRSRQLQLLRRMEEYIQSRTRTHSSESPSQSARSPPSTPSFRFNSPPPKSKHHRPADFVLSRNPMCVYALDVSNVMTLGSAAWAVIEPDVDAPEDTILYSLVAGRGELIMFGGMRSGTSVEQQGLDVTPFTHTITNETYILRPPISL</sequence>
<keyword evidence="3" id="KW-1185">Reference proteome</keyword>
<dbReference type="GO" id="GO:1990756">
    <property type="term" value="F:ubiquitin-like ligase-substrate adaptor activity"/>
    <property type="evidence" value="ECO:0007669"/>
    <property type="project" value="TreeGrafter"/>
</dbReference>
<proteinExistence type="predicted"/>
<dbReference type="InterPro" id="IPR052821">
    <property type="entry name" value="F-box_only_SRC"/>
</dbReference>
<dbReference type="SUPFAM" id="SSF117281">
    <property type="entry name" value="Kelch motif"/>
    <property type="match status" value="1"/>
</dbReference>
<dbReference type="GO" id="GO:0019005">
    <property type="term" value="C:SCF ubiquitin ligase complex"/>
    <property type="evidence" value="ECO:0007669"/>
    <property type="project" value="TreeGrafter"/>
</dbReference>
<evidence type="ECO:0000313" key="3">
    <source>
        <dbReference type="Proteomes" id="UP000887566"/>
    </source>
</evidence>
<dbReference type="AlphaFoldDB" id="A0A914W2J8"/>
<feature type="region of interest" description="Disordered" evidence="1">
    <location>
        <begin position="455"/>
        <end position="547"/>
    </location>
</feature>
<dbReference type="Gene3D" id="1.20.1280.50">
    <property type="match status" value="1"/>
</dbReference>
<feature type="compositionally biased region" description="Low complexity" evidence="1">
    <location>
        <begin position="516"/>
        <end position="526"/>
    </location>
</feature>
<dbReference type="SMART" id="SM00256">
    <property type="entry name" value="FBOX"/>
    <property type="match status" value="1"/>
</dbReference>
<dbReference type="PANTHER" id="PTHR46432:SF1">
    <property type="entry name" value="F-BOX ONLY PROTEIN 42"/>
    <property type="match status" value="1"/>
</dbReference>
<dbReference type="SUPFAM" id="SSF81383">
    <property type="entry name" value="F-box domain"/>
    <property type="match status" value="1"/>
</dbReference>
<name>A0A914W2J8_9BILA</name>
<dbReference type="InterPro" id="IPR036047">
    <property type="entry name" value="F-box-like_dom_sf"/>
</dbReference>
<organism evidence="3 4">
    <name type="scientific">Plectus sambesii</name>
    <dbReference type="NCBI Taxonomy" id="2011161"/>
    <lineage>
        <taxon>Eukaryota</taxon>
        <taxon>Metazoa</taxon>
        <taxon>Ecdysozoa</taxon>
        <taxon>Nematoda</taxon>
        <taxon>Chromadorea</taxon>
        <taxon>Plectida</taxon>
        <taxon>Plectina</taxon>
        <taxon>Plectoidea</taxon>
        <taxon>Plectidae</taxon>
        <taxon>Plectus</taxon>
    </lineage>
</organism>
<dbReference type="InterPro" id="IPR015915">
    <property type="entry name" value="Kelch-typ_b-propeller"/>
</dbReference>
<evidence type="ECO:0000313" key="4">
    <source>
        <dbReference type="WBParaSite" id="PSAMB.scaffold2size251193.g723.t1"/>
    </source>
</evidence>
<dbReference type="WBParaSite" id="PSAMB.scaffold2size251193.g723.t1">
    <property type="protein sequence ID" value="PSAMB.scaffold2size251193.g723.t1"/>
    <property type="gene ID" value="PSAMB.scaffold2size251193.g723"/>
</dbReference>
<dbReference type="Pfam" id="PF13415">
    <property type="entry name" value="Beta-prop_FBX42"/>
    <property type="match status" value="1"/>
</dbReference>
<evidence type="ECO:0000256" key="1">
    <source>
        <dbReference type="SAM" id="MobiDB-lite"/>
    </source>
</evidence>
<protein>
    <submittedName>
        <fullName evidence="4">F-box domain-containing protein</fullName>
    </submittedName>
</protein>
<accession>A0A914W2J8</accession>
<feature type="region of interest" description="Disordered" evidence="1">
    <location>
        <begin position="367"/>
        <end position="388"/>
    </location>
</feature>
<dbReference type="CDD" id="cd22110">
    <property type="entry name" value="F-box_FBXO42"/>
    <property type="match status" value="1"/>
</dbReference>
<dbReference type="Proteomes" id="UP000887566">
    <property type="component" value="Unplaced"/>
</dbReference>
<reference evidence="4" key="1">
    <citation type="submission" date="2022-11" db="UniProtKB">
        <authorList>
            <consortium name="WormBaseParasite"/>
        </authorList>
    </citation>
    <scope>IDENTIFICATION</scope>
</reference>